<dbReference type="eggNOG" id="ENOG502S12R">
    <property type="taxonomic scope" value="Eukaryota"/>
</dbReference>
<reference evidence="4 5" key="1">
    <citation type="journal article" date="2007" name="Nat. Biotechnol.">
        <title>Genome sequence of the lignocellulose-bioconverting and xylose-fermenting yeast Pichia stipitis.</title>
        <authorList>
            <person name="Jeffries T.W."/>
            <person name="Grigoriev I.V."/>
            <person name="Grimwood J."/>
            <person name="Laplaza J.M."/>
            <person name="Aerts A."/>
            <person name="Salamov A."/>
            <person name="Schmutz J."/>
            <person name="Lindquist E."/>
            <person name="Dehal P."/>
            <person name="Shapiro H."/>
            <person name="Jin Y.S."/>
            <person name="Passoth V."/>
            <person name="Richardson P.M."/>
        </authorList>
    </citation>
    <scope>NUCLEOTIDE SEQUENCE [LARGE SCALE GENOMIC DNA]</scope>
    <source>
        <strain evidence="5">ATCC 58785 / CBS 6054 / NBRC 10063 / NRRL Y-11545</strain>
    </source>
</reference>
<feature type="domain" description="NmrA-like" evidence="3">
    <location>
        <begin position="4"/>
        <end position="254"/>
    </location>
</feature>
<evidence type="ECO:0000256" key="2">
    <source>
        <dbReference type="ARBA" id="ARBA00023002"/>
    </source>
</evidence>
<evidence type="ECO:0000313" key="5">
    <source>
        <dbReference type="Proteomes" id="UP000002258"/>
    </source>
</evidence>
<dbReference type="InterPro" id="IPR051609">
    <property type="entry name" value="NmrA/Isoflavone_reductase-like"/>
</dbReference>
<gene>
    <name evidence="4" type="ORF">PICST_60535</name>
</gene>
<dbReference type="PANTHER" id="PTHR47706">
    <property type="entry name" value="NMRA-LIKE FAMILY PROTEIN"/>
    <property type="match status" value="1"/>
</dbReference>
<dbReference type="Proteomes" id="UP000002258">
    <property type="component" value="Chromosome 5"/>
</dbReference>
<dbReference type="AlphaFoldDB" id="A3LWE7"/>
<keyword evidence="1" id="KW-0521">NADP</keyword>
<keyword evidence="2" id="KW-0560">Oxidoreductase</keyword>
<dbReference type="OMA" id="EDSIGPW"/>
<dbReference type="HOGENOM" id="CLU_058266_0_0_1"/>
<dbReference type="InterPro" id="IPR008030">
    <property type="entry name" value="NmrA-like"/>
</dbReference>
<dbReference type="RefSeq" id="XP_001384989.2">
    <property type="nucleotide sequence ID" value="XM_001384952.1"/>
</dbReference>
<protein>
    <recommendedName>
        <fullName evidence="3">NmrA-like domain-containing protein</fullName>
    </recommendedName>
</protein>
<dbReference type="GO" id="GO:0016491">
    <property type="term" value="F:oxidoreductase activity"/>
    <property type="evidence" value="ECO:0007669"/>
    <property type="project" value="UniProtKB-KW"/>
</dbReference>
<dbReference type="Pfam" id="PF05368">
    <property type="entry name" value="NmrA"/>
    <property type="match status" value="1"/>
</dbReference>
<proteinExistence type="predicted"/>
<dbReference type="InParanoid" id="A3LWE7"/>
<dbReference type="KEGG" id="pic:PICST_60535"/>
<sequence length="296" mass="32416">MSKVSIAVIGLNGFLGKPVVDAIESGKFDDKIQFPIKAVTRKEKPSTSKIEYVVAQLDDEHIDDVAAKLKGTDVIIELVAPNPQLFSTLEKVAAKVQPKLYIPSQFGVDILQIDAYARGFLAIKTEHSTKLRESGLKVVDFVTGFFAEPGAFLYEIVGVAGIDPATKTITQRGSPDSKISITKLPDIGYSLVSLSTQDPATLPDTVRISSQVITLQDVIDKYEANHDVKLSVVKTISKEDTLKDFQDRLAAGFNFADFFFYLQAVATQGLDKGVLFSEVHNELVNPGESLFKWGKF</sequence>
<dbReference type="InterPro" id="IPR036291">
    <property type="entry name" value="NAD(P)-bd_dom_sf"/>
</dbReference>
<dbReference type="SUPFAM" id="SSF51735">
    <property type="entry name" value="NAD(P)-binding Rossmann-fold domains"/>
    <property type="match status" value="1"/>
</dbReference>
<dbReference type="EMBL" id="CP000499">
    <property type="protein sequence ID" value="ABN66960.2"/>
    <property type="molecule type" value="Genomic_DNA"/>
</dbReference>
<keyword evidence="5" id="KW-1185">Reference proteome</keyword>
<dbReference type="STRING" id="322104.A3LWE7"/>
<evidence type="ECO:0000256" key="1">
    <source>
        <dbReference type="ARBA" id="ARBA00022857"/>
    </source>
</evidence>
<dbReference type="GeneID" id="4839350"/>
<organism evidence="4 5">
    <name type="scientific">Scheffersomyces stipitis (strain ATCC 58785 / CBS 6054 / NBRC 10063 / NRRL Y-11545)</name>
    <name type="common">Yeast</name>
    <name type="synonym">Pichia stipitis</name>
    <dbReference type="NCBI Taxonomy" id="322104"/>
    <lineage>
        <taxon>Eukaryota</taxon>
        <taxon>Fungi</taxon>
        <taxon>Dikarya</taxon>
        <taxon>Ascomycota</taxon>
        <taxon>Saccharomycotina</taxon>
        <taxon>Pichiomycetes</taxon>
        <taxon>Debaryomycetaceae</taxon>
        <taxon>Scheffersomyces</taxon>
    </lineage>
</organism>
<evidence type="ECO:0000259" key="3">
    <source>
        <dbReference type="Pfam" id="PF05368"/>
    </source>
</evidence>
<dbReference type="OrthoDB" id="9974981at2759"/>
<name>A3LWE7_PICST</name>
<evidence type="ECO:0000313" key="4">
    <source>
        <dbReference type="EMBL" id="ABN66960.2"/>
    </source>
</evidence>
<dbReference type="Gene3D" id="3.40.50.720">
    <property type="entry name" value="NAD(P)-binding Rossmann-like Domain"/>
    <property type="match status" value="1"/>
</dbReference>
<dbReference type="Gene3D" id="3.90.25.10">
    <property type="entry name" value="UDP-galactose 4-epimerase, domain 1"/>
    <property type="match status" value="1"/>
</dbReference>
<dbReference type="PANTHER" id="PTHR47706:SF9">
    <property type="entry name" value="NMRA-LIKE DOMAIN-CONTAINING PROTEIN-RELATED"/>
    <property type="match status" value="1"/>
</dbReference>
<accession>A3LWE7</accession>